<evidence type="ECO:0000313" key="3">
    <source>
        <dbReference type="Proteomes" id="UP000663760"/>
    </source>
</evidence>
<reference evidence="2" key="1">
    <citation type="submission" date="2020-02" db="EMBL/GenBank/DDBJ databases">
        <authorList>
            <person name="Scholz U."/>
            <person name="Mascher M."/>
            <person name="Fiebig A."/>
        </authorList>
    </citation>
    <scope>NUCLEOTIDE SEQUENCE</scope>
</reference>
<evidence type="ECO:0000259" key="1">
    <source>
        <dbReference type="PROSITE" id="PS51819"/>
    </source>
</evidence>
<organism evidence="2 3">
    <name type="scientific">Spirodela intermedia</name>
    <name type="common">Intermediate duckweed</name>
    <dbReference type="NCBI Taxonomy" id="51605"/>
    <lineage>
        <taxon>Eukaryota</taxon>
        <taxon>Viridiplantae</taxon>
        <taxon>Streptophyta</taxon>
        <taxon>Embryophyta</taxon>
        <taxon>Tracheophyta</taxon>
        <taxon>Spermatophyta</taxon>
        <taxon>Magnoliopsida</taxon>
        <taxon>Liliopsida</taxon>
        <taxon>Araceae</taxon>
        <taxon>Lemnoideae</taxon>
        <taxon>Spirodela</taxon>
    </lineage>
</organism>
<dbReference type="Pfam" id="PF00903">
    <property type="entry name" value="Glyoxalase"/>
    <property type="match status" value="1"/>
</dbReference>
<protein>
    <recommendedName>
        <fullName evidence="1">VOC domain-containing protein</fullName>
    </recommendedName>
</protein>
<dbReference type="InterPro" id="IPR004360">
    <property type="entry name" value="Glyas_Fos-R_dOase_dom"/>
</dbReference>
<feature type="domain" description="VOC" evidence="1">
    <location>
        <begin position="84"/>
        <end position="204"/>
    </location>
</feature>
<dbReference type="InterPro" id="IPR050383">
    <property type="entry name" value="GlyoxalaseI/FosfomycinResist"/>
</dbReference>
<name>A0A7I8LHN1_SPIIN</name>
<dbReference type="PROSITE" id="PS51819">
    <property type="entry name" value="VOC"/>
    <property type="match status" value="1"/>
</dbReference>
<dbReference type="AlphaFoldDB" id="A0A7I8LHN1"/>
<dbReference type="SUPFAM" id="SSF54593">
    <property type="entry name" value="Glyoxalase/Bleomycin resistance protein/Dihydroxybiphenyl dioxygenase"/>
    <property type="match status" value="1"/>
</dbReference>
<dbReference type="InterPro" id="IPR029068">
    <property type="entry name" value="Glyas_Bleomycin-R_OHBP_Dase"/>
</dbReference>
<dbReference type="Proteomes" id="UP000663760">
    <property type="component" value="Chromosome 15"/>
</dbReference>
<keyword evidence="3" id="KW-1185">Reference proteome</keyword>
<dbReference type="InterPro" id="IPR037523">
    <property type="entry name" value="VOC_core"/>
</dbReference>
<dbReference type="PANTHER" id="PTHR21366">
    <property type="entry name" value="GLYOXALASE FAMILY PROTEIN"/>
    <property type="match status" value="1"/>
</dbReference>
<evidence type="ECO:0000313" key="2">
    <source>
        <dbReference type="EMBL" id="CAA7408808.1"/>
    </source>
</evidence>
<dbReference type="PANTHER" id="PTHR21366:SF22">
    <property type="entry name" value="VOC DOMAIN-CONTAINING PROTEIN"/>
    <property type="match status" value="1"/>
</dbReference>
<dbReference type="Gene3D" id="3.10.180.10">
    <property type="entry name" value="2,3-Dihydroxybiphenyl 1,2-Dioxygenase, domain 1"/>
    <property type="match status" value="1"/>
</dbReference>
<dbReference type="EMBL" id="LR746278">
    <property type="protein sequence ID" value="CAA7408808.1"/>
    <property type="molecule type" value="Genomic_DNA"/>
</dbReference>
<accession>A0A7I8LHN1</accession>
<sequence length="204" mass="22595">MASPRFRWLVLVASDTLPKMILMTVFSLQFESGEAGESHGRPQLGLCGVVAGAGCQREAPPEMSTEGDQQDARWRGSHGIGVVSIHHVGLLCENLERSLEFYQKLLGLEINEARPHEKLPYRGAWLWVGSEMIHLMELPNPDPLTGRPEHGGRDRHACIAIKDVSKLKVIFDDAGIQYTLSRSGRPAIFARDPDANALEFTQVD</sequence>
<gene>
    <name evidence="2" type="ORF">SI8410_15019486</name>
</gene>
<proteinExistence type="predicted"/>
<dbReference type="CDD" id="cd07245">
    <property type="entry name" value="VOC_like"/>
    <property type="match status" value="1"/>
</dbReference>
<dbReference type="OrthoDB" id="5371818at2759"/>